<dbReference type="PANTHER" id="PTHR34200:SF2">
    <property type="entry name" value="TRANSMEMBRANE PROTEIN"/>
    <property type="match status" value="1"/>
</dbReference>
<dbReference type="PANTHER" id="PTHR34200">
    <property type="entry name" value="DENTIN SIALOPHOSPHOPROTEIN-LIKE ISOFORM X1"/>
    <property type="match status" value="1"/>
</dbReference>
<feature type="compositionally biased region" description="Basic and acidic residues" evidence="1">
    <location>
        <begin position="99"/>
        <end position="108"/>
    </location>
</feature>
<keyword evidence="2" id="KW-0812">Transmembrane</keyword>
<evidence type="ECO:0000313" key="5">
    <source>
        <dbReference type="EMBL" id="KAL3839943.1"/>
    </source>
</evidence>
<feature type="compositionally biased region" description="Polar residues" evidence="1">
    <location>
        <begin position="135"/>
        <end position="146"/>
    </location>
</feature>
<evidence type="ECO:0000256" key="1">
    <source>
        <dbReference type="SAM" id="MobiDB-lite"/>
    </source>
</evidence>
<feature type="transmembrane region" description="Helical" evidence="2">
    <location>
        <begin position="261"/>
        <end position="280"/>
    </location>
</feature>
<organism evidence="5 6">
    <name type="scientific">Penstemon smallii</name>
    <dbReference type="NCBI Taxonomy" id="265156"/>
    <lineage>
        <taxon>Eukaryota</taxon>
        <taxon>Viridiplantae</taxon>
        <taxon>Streptophyta</taxon>
        <taxon>Embryophyta</taxon>
        <taxon>Tracheophyta</taxon>
        <taxon>Spermatophyta</taxon>
        <taxon>Magnoliopsida</taxon>
        <taxon>eudicotyledons</taxon>
        <taxon>Gunneridae</taxon>
        <taxon>Pentapetalae</taxon>
        <taxon>asterids</taxon>
        <taxon>lamiids</taxon>
        <taxon>Lamiales</taxon>
        <taxon>Plantaginaceae</taxon>
        <taxon>Cheloneae</taxon>
        <taxon>Penstemon</taxon>
    </lineage>
</organism>
<evidence type="ECO:0000259" key="4">
    <source>
        <dbReference type="Pfam" id="PF24053"/>
    </source>
</evidence>
<name>A0ABD3TVA3_9LAMI</name>
<comment type="caution">
    <text evidence="5">The sequence shown here is derived from an EMBL/GenBank/DDBJ whole genome shotgun (WGS) entry which is preliminary data.</text>
</comment>
<accession>A0ABD3TVA3</accession>
<keyword evidence="6" id="KW-1185">Reference proteome</keyword>
<keyword evidence="3" id="KW-0732">Signal</keyword>
<evidence type="ECO:0000313" key="6">
    <source>
        <dbReference type="Proteomes" id="UP001634393"/>
    </source>
</evidence>
<feature type="chain" id="PRO_5044863490" description="DUF7356 domain-containing protein" evidence="3">
    <location>
        <begin position="23"/>
        <end position="363"/>
    </location>
</feature>
<feature type="region of interest" description="Disordered" evidence="1">
    <location>
        <begin position="314"/>
        <end position="363"/>
    </location>
</feature>
<feature type="compositionally biased region" description="Acidic residues" evidence="1">
    <location>
        <begin position="318"/>
        <end position="328"/>
    </location>
</feature>
<keyword evidence="2" id="KW-1133">Transmembrane helix</keyword>
<dbReference type="EMBL" id="JBJXBP010000003">
    <property type="protein sequence ID" value="KAL3839943.1"/>
    <property type="molecule type" value="Genomic_DNA"/>
</dbReference>
<proteinExistence type="predicted"/>
<evidence type="ECO:0000256" key="2">
    <source>
        <dbReference type="SAM" id="Phobius"/>
    </source>
</evidence>
<feature type="compositionally biased region" description="Low complexity" evidence="1">
    <location>
        <begin position="79"/>
        <end position="91"/>
    </location>
</feature>
<feature type="compositionally biased region" description="Polar residues" evidence="1">
    <location>
        <begin position="37"/>
        <end position="78"/>
    </location>
</feature>
<feature type="signal peptide" evidence="3">
    <location>
        <begin position="1"/>
        <end position="22"/>
    </location>
</feature>
<dbReference type="InterPro" id="IPR055780">
    <property type="entry name" value="DUF7356"/>
</dbReference>
<keyword evidence="2" id="KW-0472">Membrane</keyword>
<evidence type="ECO:0000256" key="3">
    <source>
        <dbReference type="SAM" id="SignalP"/>
    </source>
</evidence>
<gene>
    <name evidence="5" type="ORF">ACJIZ3_024534</name>
</gene>
<feature type="domain" description="DUF7356" evidence="4">
    <location>
        <begin position="142"/>
        <end position="238"/>
    </location>
</feature>
<sequence>MDTNGFIVAILISILVSNTCNASVVFNIRKLISSESNNASTNPQASPIGSPVSPVNESNTKPINEVNSEKVNNTVSQISNQNNVRSSNDNNKTLPIDPKGPKKNDNHNETSGALSPPSGGKNGNQADHKEGKAVNASSPQLGNNGNCEGSLSICKDKDMIACIKTSNDGSEEMLLMVLNEGESTLKVNIKSPNSLENALAAFDVPKHDTHKVYISSTVVKNNELIVNSNNAKCVLPSVHPVSVEYFIHELSFYSKQVTPTYAAYAFFLLAIVFGGSWACCQLRKRGRQDGIPYQELEMGLPESSSAVNVDAAEGWDHDWDDDDDWDEDNAVKSPGGHRVRNISGDGLTARSSKKDGLDNDWDD</sequence>
<dbReference type="AlphaFoldDB" id="A0ABD3TVA3"/>
<protein>
    <recommendedName>
        <fullName evidence="4">DUF7356 domain-containing protein</fullName>
    </recommendedName>
</protein>
<dbReference type="Proteomes" id="UP001634393">
    <property type="component" value="Unassembled WGS sequence"/>
</dbReference>
<dbReference type="Pfam" id="PF24053">
    <property type="entry name" value="DUF7356"/>
    <property type="match status" value="1"/>
</dbReference>
<feature type="region of interest" description="Disordered" evidence="1">
    <location>
        <begin position="37"/>
        <end position="146"/>
    </location>
</feature>
<reference evidence="5 6" key="1">
    <citation type="submission" date="2024-12" db="EMBL/GenBank/DDBJ databases">
        <title>The unique morphological basis and parallel evolutionary history of personate flowers in Penstemon.</title>
        <authorList>
            <person name="Depatie T.H."/>
            <person name="Wessinger C.A."/>
        </authorList>
    </citation>
    <scope>NUCLEOTIDE SEQUENCE [LARGE SCALE GENOMIC DNA]</scope>
    <source>
        <strain evidence="5">WTNN_2</strain>
        <tissue evidence="5">Leaf</tissue>
    </source>
</reference>